<dbReference type="AlphaFoldDB" id="A0A369QE95"/>
<dbReference type="Proteomes" id="UP000253919">
    <property type="component" value="Unassembled WGS sequence"/>
</dbReference>
<reference evidence="1 2" key="1">
    <citation type="submission" date="2018-04" db="EMBL/GenBank/DDBJ databases">
        <title>Adhaeribacter sp. HMF7616 genome sequencing and assembly.</title>
        <authorList>
            <person name="Kang H."/>
            <person name="Kang J."/>
            <person name="Cha I."/>
            <person name="Kim H."/>
            <person name="Joh K."/>
        </authorList>
    </citation>
    <scope>NUCLEOTIDE SEQUENCE [LARGE SCALE GENOMIC DNA]</scope>
    <source>
        <strain evidence="1 2">HMF7616</strain>
    </source>
</reference>
<dbReference type="EMBL" id="QASA01000001">
    <property type="protein sequence ID" value="RDC61895.1"/>
    <property type="molecule type" value="Genomic_DNA"/>
</dbReference>
<comment type="caution">
    <text evidence="1">The sequence shown here is derived from an EMBL/GenBank/DDBJ whole genome shotgun (WGS) entry which is preliminary data.</text>
</comment>
<keyword evidence="2" id="KW-1185">Reference proteome</keyword>
<evidence type="ECO:0000313" key="1">
    <source>
        <dbReference type="EMBL" id="RDC61895.1"/>
    </source>
</evidence>
<protein>
    <recommendedName>
        <fullName evidence="3">Nucleotidyltransferase</fullName>
    </recommendedName>
</protein>
<accession>A0A369QE95</accession>
<evidence type="ECO:0008006" key="3">
    <source>
        <dbReference type="Google" id="ProtNLM"/>
    </source>
</evidence>
<organism evidence="1 2">
    <name type="scientific">Adhaeribacter pallidiroseus</name>
    <dbReference type="NCBI Taxonomy" id="2072847"/>
    <lineage>
        <taxon>Bacteria</taxon>
        <taxon>Pseudomonadati</taxon>
        <taxon>Bacteroidota</taxon>
        <taxon>Cytophagia</taxon>
        <taxon>Cytophagales</taxon>
        <taxon>Hymenobacteraceae</taxon>
        <taxon>Adhaeribacter</taxon>
    </lineage>
</organism>
<dbReference type="PANTHER" id="PTHR34817">
    <property type="entry name" value="NUCLEOTIDYLTRANSFERASE"/>
    <property type="match status" value="1"/>
</dbReference>
<gene>
    <name evidence="1" type="ORF">AHMF7616_00484</name>
</gene>
<name>A0A369QE95_9BACT</name>
<evidence type="ECO:0000313" key="2">
    <source>
        <dbReference type="Proteomes" id="UP000253919"/>
    </source>
</evidence>
<dbReference type="PANTHER" id="PTHR34817:SF1">
    <property type="entry name" value="NUCLEOTIDYLTRANSFERASE"/>
    <property type="match status" value="1"/>
</dbReference>
<dbReference type="InterPro" id="IPR018775">
    <property type="entry name" value="RlaP"/>
</dbReference>
<sequence>MALTIEILKIKKYLLFECISGSKAYGLHTVASDTDIRGIFVLPQNEYYGLNYVEQLSNESNDVVYYELKCFVELLARNNPNMLELLNTPQDCITYKHPLYDQFQPELF</sequence>
<dbReference type="Pfam" id="PF10127">
    <property type="entry name" value="RlaP"/>
    <property type="match status" value="1"/>
</dbReference>
<proteinExistence type="predicted"/>
<dbReference type="RefSeq" id="WP_233507275.1">
    <property type="nucleotide sequence ID" value="NZ_QASA01000001.1"/>
</dbReference>